<organism evidence="3">
    <name type="scientific">Caenorhabditis brenneri</name>
    <name type="common">Nematode worm</name>
    <dbReference type="NCBI Taxonomy" id="135651"/>
    <lineage>
        <taxon>Eukaryota</taxon>
        <taxon>Metazoa</taxon>
        <taxon>Ecdysozoa</taxon>
        <taxon>Nematoda</taxon>
        <taxon>Chromadorea</taxon>
        <taxon>Rhabditida</taxon>
        <taxon>Rhabditina</taxon>
        <taxon>Rhabditomorpha</taxon>
        <taxon>Rhabditoidea</taxon>
        <taxon>Rhabditidae</taxon>
        <taxon>Peloderinae</taxon>
        <taxon>Caenorhabditis</taxon>
    </lineage>
</organism>
<dbReference type="AlphaFoldDB" id="G0P516"/>
<dbReference type="InterPro" id="IPR002083">
    <property type="entry name" value="MATH/TRAF_dom"/>
</dbReference>
<gene>
    <name evidence="2" type="ORF">CAEBREN_25543</name>
</gene>
<sequence length="69" mass="8319">MSISGNEFILSYFFKDVSSMKADEYRFSPWVEKFGVLWRLETDRTDNHIGVAFHCRLPEQMNKKLYFFD</sequence>
<dbReference type="InParanoid" id="G0P516"/>
<accession>G0P516</accession>
<evidence type="ECO:0000313" key="3">
    <source>
        <dbReference type="Proteomes" id="UP000008068"/>
    </source>
</evidence>
<reference evidence="3" key="1">
    <citation type="submission" date="2011-07" db="EMBL/GenBank/DDBJ databases">
        <authorList>
            <consortium name="Caenorhabditis brenneri Sequencing and Analysis Consortium"/>
            <person name="Wilson R.K."/>
        </authorList>
    </citation>
    <scope>NUCLEOTIDE SEQUENCE [LARGE SCALE GENOMIC DNA]</scope>
    <source>
        <strain evidence="3">PB2801</strain>
    </source>
</reference>
<keyword evidence="3" id="KW-1185">Reference proteome</keyword>
<name>G0P516_CAEBE</name>
<dbReference type="EMBL" id="GL380072">
    <property type="protein sequence ID" value="EGT45172.1"/>
    <property type="molecule type" value="Genomic_DNA"/>
</dbReference>
<evidence type="ECO:0000259" key="1">
    <source>
        <dbReference type="Pfam" id="PF00917"/>
    </source>
</evidence>
<proteinExistence type="predicted"/>
<dbReference type="HOGENOM" id="CLU_2778117_0_0_1"/>
<dbReference type="Proteomes" id="UP000008068">
    <property type="component" value="Unassembled WGS sequence"/>
</dbReference>
<feature type="domain" description="MATH" evidence="1">
    <location>
        <begin position="14"/>
        <end position="62"/>
    </location>
</feature>
<protein>
    <recommendedName>
        <fullName evidence="1">MATH domain-containing protein</fullName>
    </recommendedName>
</protein>
<dbReference type="Pfam" id="PF00917">
    <property type="entry name" value="MATH"/>
    <property type="match status" value="1"/>
</dbReference>
<evidence type="ECO:0000313" key="2">
    <source>
        <dbReference type="EMBL" id="EGT45172.1"/>
    </source>
</evidence>